<keyword evidence="5" id="KW-1185">Reference proteome</keyword>
<dbReference type="PANTHER" id="PTHR37299">
    <property type="entry name" value="TRANSCRIPTIONAL REGULATOR-RELATED"/>
    <property type="match status" value="1"/>
</dbReference>
<reference evidence="4 5" key="1">
    <citation type="journal article" date="2009" name="Stand. Genomic Sci.">
        <title>Complete genome sequence of Dyadobacter fermentans type strain (NS114).</title>
        <authorList>
            <person name="Lang E."/>
            <person name="Lapidus A."/>
            <person name="Chertkov O."/>
            <person name="Brettin T."/>
            <person name="Detter J.C."/>
            <person name="Han C."/>
            <person name="Copeland A."/>
            <person name="Glavina Del Rio T."/>
            <person name="Nolan M."/>
            <person name="Chen F."/>
            <person name="Lucas S."/>
            <person name="Tice H."/>
            <person name="Cheng J.F."/>
            <person name="Land M."/>
            <person name="Hauser L."/>
            <person name="Chang Y.J."/>
            <person name="Jeffries C.D."/>
            <person name="Kopitz M."/>
            <person name="Bruce D."/>
            <person name="Goodwin L."/>
            <person name="Pitluck S."/>
            <person name="Ovchinnikova G."/>
            <person name="Pati A."/>
            <person name="Ivanova N."/>
            <person name="Mavrommatis K."/>
            <person name="Chen A."/>
            <person name="Palaniappan K."/>
            <person name="Chain P."/>
            <person name="Bristow J."/>
            <person name="Eisen J.A."/>
            <person name="Markowitz V."/>
            <person name="Hugenholtz P."/>
            <person name="Goker M."/>
            <person name="Rohde M."/>
            <person name="Kyrpides N.C."/>
            <person name="Klenk H.P."/>
        </authorList>
    </citation>
    <scope>NUCLEOTIDE SEQUENCE [LARGE SCALE GENOMIC DNA]</scope>
    <source>
        <strain evidence="5">ATCC 700827 / DSM 18053 / CIP 107007 / KCTC 52180 / NS114</strain>
    </source>
</reference>
<dbReference type="SMART" id="SM00850">
    <property type="entry name" value="LytTR"/>
    <property type="match status" value="1"/>
</dbReference>
<name>C6VZK0_DYAFD</name>
<dbReference type="Pfam" id="PF04397">
    <property type="entry name" value="LytTR"/>
    <property type="match status" value="1"/>
</dbReference>
<feature type="domain" description="HTH LytTR-type" evidence="3">
    <location>
        <begin position="155"/>
        <end position="262"/>
    </location>
</feature>
<evidence type="ECO:0000259" key="3">
    <source>
        <dbReference type="PROSITE" id="PS50930"/>
    </source>
</evidence>
<dbReference type="PROSITE" id="PS50930">
    <property type="entry name" value="HTH_LYTTR"/>
    <property type="match status" value="1"/>
</dbReference>
<dbReference type="KEGG" id="dfe:Dfer_2256"/>
<dbReference type="EMBL" id="CP001619">
    <property type="protein sequence ID" value="ACT93478.1"/>
    <property type="molecule type" value="Genomic_DNA"/>
</dbReference>
<evidence type="ECO:0000313" key="4">
    <source>
        <dbReference type="EMBL" id="ACT93478.1"/>
    </source>
</evidence>
<dbReference type="FunFam" id="3.40.50.2300:FF:000361">
    <property type="entry name" value="Two-component system response regulator"/>
    <property type="match status" value="1"/>
</dbReference>
<dbReference type="PROSITE" id="PS50110">
    <property type="entry name" value="RESPONSE_REGULATORY"/>
    <property type="match status" value="1"/>
</dbReference>
<dbReference type="PANTHER" id="PTHR37299:SF1">
    <property type="entry name" value="STAGE 0 SPORULATION PROTEIN A HOMOLOG"/>
    <property type="match status" value="1"/>
</dbReference>
<dbReference type="Gene3D" id="3.40.50.2300">
    <property type="match status" value="1"/>
</dbReference>
<sequence length="262" mass="30387">MMKVLIIEDEDLAVAKLKRSLQSTGRDIEIVGTTDSVEGTVEWLNTHPAPDLILADIELVDGQSFEIFNRVEVTSTVIFTTSYDEYALKAFKVNSVDYLLKPVQKEELEAALNKFANWIEKPRQTGAQAQPVVNIENLAAQLHQRMNTQQYRRRFLVKSVQKLVSINVEDIAYFYSEDKLVLFKTYNNKRFVVDYTMDELENMLPPEDFYRISRSFFVSPAALDQISDYFGHRLALKLRPEHEKEVIVSREKVTDFKHWLGK</sequence>
<dbReference type="InterPro" id="IPR001789">
    <property type="entry name" value="Sig_transdc_resp-reg_receiver"/>
</dbReference>
<evidence type="ECO:0000259" key="2">
    <source>
        <dbReference type="PROSITE" id="PS50110"/>
    </source>
</evidence>
<feature type="modified residue" description="4-aspartylphosphate" evidence="1">
    <location>
        <position position="56"/>
    </location>
</feature>
<dbReference type="GO" id="GO:0000156">
    <property type="term" value="F:phosphorelay response regulator activity"/>
    <property type="evidence" value="ECO:0007669"/>
    <property type="project" value="InterPro"/>
</dbReference>
<feature type="domain" description="Response regulatory" evidence="2">
    <location>
        <begin position="3"/>
        <end position="116"/>
    </location>
</feature>
<keyword evidence="1" id="KW-0597">Phosphoprotein</keyword>
<dbReference type="eggNOG" id="COG3279">
    <property type="taxonomic scope" value="Bacteria"/>
</dbReference>
<dbReference type="Gene3D" id="2.40.50.1020">
    <property type="entry name" value="LytTr DNA-binding domain"/>
    <property type="match status" value="1"/>
</dbReference>
<dbReference type="SMART" id="SM00448">
    <property type="entry name" value="REC"/>
    <property type="match status" value="1"/>
</dbReference>
<dbReference type="Pfam" id="PF00072">
    <property type="entry name" value="Response_reg"/>
    <property type="match status" value="1"/>
</dbReference>
<dbReference type="InterPro" id="IPR007492">
    <property type="entry name" value="LytTR_DNA-bd_dom"/>
</dbReference>
<accession>C6VZK0</accession>
<dbReference type="Proteomes" id="UP000002011">
    <property type="component" value="Chromosome"/>
</dbReference>
<dbReference type="GO" id="GO:0003677">
    <property type="term" value="F:DNA binding"/>
    <property type="evidence" value="ECO:0007669"/>
    <property type="project" value="InterPro"/>
</dbReference>
<organism evidence="4 5">
    <name type="scientific">Dyadobacter fermentans (strain ATCC 700827 / DSM 18053 / CIP 107007 / KCTC 52180 / NS114)</name>
    <dbReference type="NCBI Taxonomy" id="471854"/>
    <lineage>
        <taxon>Bacteria</taxon>
        <taxon>Pseudomonadati</taxon>
        <taxon>Bacteroidota</taxon>
        <taxon>Cytophagia</taxon>
        <taxon>Cytophagales</taxon>
        <taxon>Spirosomataceae</taxon>
        <taxon>Dyadobacter</taxon>
    </lineage>
</organism>
<dbReference type="STRING" id="471854.Dfer_2256"/>
<dbReference type="AlphaFoldDB" id="C6VZK0"/>
<protein>
    <submittedName>
        <fullName evidence="4">Two component transcriptional regulator, LytTR family</fullName>
    </submittedName>
</protein>
<evidence type="ECO:0000313" key="5">
    <source>
        <dbReference type="Proteomes" id="UP000002011"/>
    </source>
</evidence>
<gene>
    <name evidence="4" type="ordered locus">Dfer_2256</name>
</gene>
<dbReference type="SUPFAM" id="SSF52172">
    <property type="entry name" value="CheY-like"/>
    <property type="match status" value="1"/>
</dbReference>
<dbReference type="HOGENOM" id="CLU_000445_14_1_10"/>
<dbReference type="InterPro" id="IPR046947">
    <property type="entry name" value="LytR-like"/>
</dbReference>
<evidence type="ECO:0000256" key="1">
    <source>
        <dbReference type="PROSITE-ProRule" id="PRU00169"/>
    </source>
</evidence>
<dbReference type="InterPro" id="IPR011006">
    <property type="entry name" value="CheY-like_superfamily"/>
</dbReference>
<proteinExistence type="predicted"/>